<feature type="region of interest" description="Disordered" evidence="1">
    <location>
        <begin position="622"/>
        <end position="643"/>
    </location>
</feature>
<dbReference type="EMBL" id="HBIB01000249">
    <property type="protein sequence ID" value="CAE0237970.1"/>
    <property type="molecule type" value="Transcribed_RNA"/>
</dbReference>
<gene>
    <name evidence="2" type="ORF">PBIL07802_LOCUS111</name>
</gene>
<evidence type="ECO:0000313" key="2">
    <source>
        <dbReference type="EMBL" id="CAE0237970.1"/>
    </source>
</evidence>
<feature type="region of interest" description="Disordered" evidence="1">
    <location>
        <begin position="556"/>
        <end position="596"/>
    </location>
</feature>
<feature type="compositionally biased region" description="Basic and acidic residues" evidence="1">
    <location>
        <begin position="556"/>
        <end position="567"/>
    </location>
</feature>
<evidence type="ECO:0000256" key="1">
    <source>
        <dbReference type="SAM" id="MobiDB-lite"/>
    </source>
</evidence>
<protein>
    <submittedName>
        <fullName evidence="2">Uncharacterized protein</fullName>
    </submittedName>
</protein>
<reference evidence="2" key="1">
    <citation type="submission" date="2021-01" db="EMBL/GenBank/DDBJ databases">
        <authorList>
            <person name="Corre E."/>
            <person name="Pelletier E."/>
            <person name="Niang G."/>
            <person name="Scheremetjew M."/>
            <person name="Finn R."/>
            <person name="Kale V."/>
            <person name="Holt S."/>
            <person name="Cochrane G."/>
            <person name="Meng A."/>
            <person name="Brown T."/>
            <person name="Cohen L."/>
        </authorList>
    </citation>
    <scope>NUCLEOTIDE SEQUENCE</scope>
    <source>
        <strain evidence="2">NIES-2562</strain>
    </source>
</reference>
<accession>A0A7S3CWV5</accession>
<organism evidence="2">
    <name type="scientific">Palpitomonas bilix</name>
    <dbReference type="NCBI Taxonomy" id="652834"/>
    <lineage>
        <taxon>Eukaryota</taxon>
        <taxon>Eukaryota incertae sedis</taxon>
    </lineage>
</organism>
<dbReference type="AlphaFoldDB" id="A0A7S3CWV5"/>
<sequence>MYRHTSLYSKLRHREVGVSCRQNSQASSSATKTREDKAFLSLQQLVPTEVEHWLDGQLISGFTSDGEYTLCFDVQLEKLLTYRDRRVKLRGGDFSMNFDLISCVHLDEDMFAPFTVETTYPHIICACVFRFESDTDPSHPATSEGREKVSLLTIDVVKGEILDRVSFSADECCTWDLSSCVSVVEGRVCLYLSGEREAKVFDLSHNGKLSLVSTVGNFKYPADRDEVQHADDEVMRTRRPEDEVEHVPERMSVSQLLFIGEDGIDDAHSEDEDGNDAPLVGHTSFERGQLQVQGHGSSSMMINPFIQSVMRYIYVKNVAKGRECLLNNFSALENGKVVGATLLTANLVLVRIGSPRMEGTPKPGFTTNFSMRDLVAVYEIEKGEVVDLAKISAICPLHPFPLLSSNASPSAWTLLMQGRRIGGDASTDSARRTAEATDVPEAPDPFGGDEVAKAKRKRLLEAARVPEEAPPLKKCQRICQCDRHSLRSKTMGDISPYLNPSFVTLERSSNRLSNEDMVPEIIRRHTLLDGRGKISVAPSARRLTMYGGLTIRANERRGDDMDDSDVKMRRRQMWKSKEWSGGEGGRGRGKGGADKLRGRKTLAFPRMFDAAKWKEEVTTVPTARGESSSPPPLPAGHPSVVPATVYHSGATDRSFSGDNEDMMFSPPPFLSLFNCNRARVLADISIARREGGCQNLFFNPCRPLILAVDVEERTVVAFTPQT</sequence>
<name>A0A7S3CWV5_9EUKA</name>
<feature type="region of interest" description="Disordered" evidence="1">
    <location>
        <begin position="423"/>
        <end position="449"/>
    </location>
</feature>
<proteinExistence type="predicted"/>